<sequence>MHSNDSPSIGIAKPPSPPPPPPPAIKKDPNPIPVPKPPIVASTGPTGAFVVDLLIFSGSPFKDHWTYWVRSHANPDIGVLLHATGDVINGFVFEIKRRHDFRRTHNRPTTRIPLQWVNAKHFDEEAMFDRQRNDSIPVCAFEAGVYKVAAPGKSLNDVNDKARETFTRRVLLLKCPMLISEVPTAQDKSSKKITQRNSQTWIIESARQLAEEGIFTTTLPLISKPLNSKDSWK</sequence>
<dbReference type="Proteomes" id="UP000824596">
    <property type="component" value="Unassembled WGS sequence"/>
</dbReference>
<dbReference type="AlphaFoldDB" id="A0A9P8N6W1"/>
<feature type="region of interest" description="Disordered" evidence="1">
    <location>
        <begin position="1"/>
        <end position="39"/>
    </location>
</feature>
<feature type="compositionally biased region" description="Pro residues" evidence="1">
    <location>
        <begin position="14"/>
        <end position="38"/>
    </location>
</feature>
<dbReference type="EMBL" id="JAIZPD010000001">
    <property type="protein sequence ID" value="KAH0967627.1"/>
    <property type="molecule type" value="Genomic_DNA"/>
</dbReference>
<dbReference type="OrthoDB" id="2999773at2759"/>
<dbReference type="InterPro" id="IPR046670">
    <property type="entry name" value="DUF6540"/>
</dbReference>
<dbReference type="GeneID" id="68349398"/>
<name>A0A9P8N6W1_9HYPO</name>
<evidence type="ECO:0000313" key="3">
    <source>
        <dbReference type="Proteomes" id="UP000824596"/>
    </source>
</evidence>
<dbReference type="Pfam" id="PF20174">
    <property type="entry name" value="DUF6540"/>
    <property type="match status" value="1"/>
</dbReference>
<comment type="caution">
    <text evidence="2">The sequence shown here is derived from an EMBL/GenBank/DDBJ whole genome shotgun (WGS) entry which is preliminary data.</text>
</comment>
<protein>
    <submittedName>
        <fullName evidence="2">Uncharacterized protein</fullName>
    </submittedName>
</protein>
<feature type="compositionally biased region" description="Low complexity" evidence="1">
    <location>
        <begin position="1"/>
        <end position="13"/>
    </location>
</feature>
<evidence type="ECO:0000256" key="1">
    <source>
        <dbReference type="SAM" id="MobiDB-lite"/>
    </source>
</evidence>
<accession>A0A9P8N6W1</accession>
<evidence type="ECO:0000313" key="2">
    <source>
        <dbReference type="EMBL" id="KAH0967627.1"/>
    </source>
</evidence>
<organism evidence="2 3">
    <name type="scientific">Hirsutella rhossiliensis</name>
    <dbReference type="NCBI Taxonomy" id="111463"/>
    <lineage>
        <taxon>Eukaryota</taxon>
        <taxon>Fungi</taxon>
        <taxon>Dikarya</taxon>
        <taxon>Ascomycota</taxon>
        <taxon>Pezizomycotina</taxon>
        <taxon>Sordariomycetes</taxon>
        <taxon>Hypocreomycetidae</taxon>
        <taxon>Hypocreales</taxon>
        <taxon>Ophiocordycipitaceae</taxon>
        <taxon>Hirsutella</taxon>
    </lineage>
</organism>
<dbReference type="RefSeq" id="XP_044725140.1">
    <property type="nucleotide sequence ID" value="XM_044858740.1"/>
</dbReference>
<reference evidence="2" key="1">
    <citation type="submission" date="2021-09" db="EMBL/GenBank/DDBJ databases">
        <title>A high-quality genome of the endoparasitic fungus Hirsutella rhossiliensis with a comparison of Hirsutella genomes reveals transposable elements contributing to genome size variation.</title>
        <authorList>
            <person name="Lin R."/>
            <person name="Jiao Y."/>
            <person name="Sun X."/>
            <person name="Ling J."/>
            <person name="Xie B."/>
            <person name="Cheng X."/>
        </authorList>
    </citation>
    <scope>NUCLEOTIDE SEQUENCE</scope>
    <source>
        <strain evidence="2">HR02</strain>
    </source>
</reference>
<gene>
    <name evidence="2" type="ORF">HRG_00269</name>
</gene>
<proteinExistence type="predicted"/>
<keyword evidence="3" id="KW-1185">Reference proteome</keyword>